<proteinExistence type="predicted"/>
<dbReference type="RefSeq" id="WP_052554528.1">
    <property type="nucleotide sequence ID" value="NZ_JMCC02000082.1"/>
</dbReference>
<dbReference type="AlphaFoldDB" id="A0A0C2CS48"/>
<evidence type="ECO:0008006" key="3">
    <source>
        <dbReference type="Google" id="ProtNLM"/>
    </source>
</evidence>
<dbReference type="SUPFAM" id="SSF52540">
    <property type="entry name" value="P-loop containing nucleoside triphosphate hydrolases"/>
    <property type="match status" value="1"/>
</dbReference>
<organism evidence="1 2">
    <name type="scientific">Enhygromyxa salina</name>
    <dbReference type="NCBI Taxonomy" id="215803"/>
    <lineage>
        <taxon>Bacteria</taxon>
        <taxon>Pseudomonadati</taxon>
        <taxon>Myxococcota</taxon>
        <taxon>Polyangia</taxon>
        <taxon>Nannocystales</taxon>
        <taxon>Nannocystaceae</taxon>
        <taxon>Enhygromyxa</taxon>
    </lineage>
</organism>
<accession>A0A0C2CS48</accession>
<evidence type="ECO:0000313" key="1">
    <source>
        <dbReference type="EMBL" id="KIG14006.1"/>
    </source>
</evidence>
<evidence type="ECO:0000313" key="2">
    <source>
        <dbReference type="Proteomes" id="UP000031599"/>
    </source>
</evidence>
<sequence length="328" mass="37541">MSVDERPCLIHVGFPRAGSTALQQNLWLRVPDTVYLGKPLPSFSLPMRRLFYCLLNLERWEWQQQRPQIVADLLEPLLRRPGARLLLSDEELCTGPLNGRVDRYEVARRLAELFPHAQILLIVRNQLDLVPSCYSQLAAIGQVDGRHYRAWLDEQLARPHRFLHLFRIHAAVRLWSEHFGAARVHVRTHEQLRANPRAFVESLAPLLGVEPGALQSVEVTQRRNASVRRRWLLVQQALAQAPWLPDPRESEITFIRETVRSFIAGGPGLDTEASTEQRRQLVEYYGQDNTRAALTQDLPLRRLDYPFVHDAAPAQASDSDPGSDFARP</sequence>
<protein>
    <recommendedName>
        <fullName evidence="3">Sulfotransferase domain protein</fullName>
    </recommendedName>
</protein>
<dbReference type="InterPro" id="IPR027417">
    <property type="entry name" value="P-loop_NTPase"/>
</dbReference>
<name>A0A0C2CS48_9BACT</name>
<dbReference type="EMBL" id="JMCC02000082">
    <property type="protein sequence ID" value="KIG14006.1"/>
    <property type="molecule type" value="Genomic_DNA"/>
</dbReference>
<gene>
    <name evidence="1" type="ORF">DB30_07343</name>
</gene>
<dbReference type="Gene3D" id="3.40.50.300">
    <property type="entry name" value="P-loop containing nucleotide triphosphate hydrolases"/>
    <property type="match status" value="1"/>
</dbReference>
<reference evidence="1 2" key="1">
    <citation type="submission" date="2014-12" db="EMBL/GenBank/DDBJ databases">
        <title>Genome assembly of Enhygromyxa salina DSM 15201.</title>
        <authorList>
            <person name="Sharma G."/>
            <person name="Subramanian S."/>
        </authorList>
    </citation>
    <scope>NUCLEOTIDE SEQUENCE [LARGE SCALE GENOMIC DNA]</scope>
    <source>
        <strain evidence="1 2">DSM 15201</strain>
    </source>
</reference>
<dbReference type="Pfam" id="PF13469">
    <property type="entry name" value="Sulfotransfer_3"/>
    <property type="match status" value="1"/>
</dbReference>
<dbReference type="Proteomes" id="UP000031599">
    <property type="component" value="Unassembled WGS sequence"/>
</dbReference>
<comment type="caution">
    <text evidence="1">The sequence shown here is derived from an EMBL/GenBank/DDBJ whole genome shotgun (WGS) entry which is preliminary data.</text>
</comment>